<sequence length="151" mass="17585">MSEHNEYPVAHHPSDNASLRPSYKKPLKMEVAFVKDDRGVSTTAIWLLVRSEENSVRYNAIADLDPQATRIDILRQAGATFYPHWHQSEVVRYMRKPTMTTNIAFGKISTTEENLRLAEQQLDQNTLRLEEGQIVEERKTLQWLKDDLFRT</sequence>
<dbReference type="InParanoid" id="A0A0C3CJP9"/>
<proteinExistence type="predicted"/>
<dbReference type="Proteomes" id="UP000054321">
    <property type="component" value="Unassembled WGS sequence"/>
</dbReference>
<reference evidence="3" key="2">
    <citation type="submission" date="2015-01" db="EMBL/GenBank/DDBJ databases">
        <title>Evolutionary Origins and Diversification of the Mycorrhizal Mutualists.</title>
        <authorList>
            <consortium name="DOE Joint Genome Institute"/>
            <consortium name="Mycorrhizal Genomics Consortium"/>
            <person name="Kohler A."/>
            <person name="Kuo A."/>
            <person name="Nagy L.G."/>
            <person name="Floudas D."/>
            <person name="Copeland A."/>
            <person name="Barry K.W."/>
            <person name="Cichocki N."/>
            <person name="Veneault-Fourrey C."/>
            <person name="LaButti K."/>
            <person name="Lindquist E.A."/>
            <person name="Lipzen A."/>
            <person name="Lundell T."/>
            <person name="Morin E."/>
            <person name="Murat C."/>
            <person name="Riley R."/>
            <person name="Ohm R."/>
            <person name="Sun H."/>
            <person name="Tunlid A."/>
            <person name="Henrissat B."/>
            <person name="Grigoriev I.V."/>
            <person name="Hibbett D.S."/>
            <person name="Martin F."/>
        </authorList>
    </citation>
    <scope>NUCLEOTIDE SEQUENCE [LARGE SCALE GENOMIC DNA]</scope>
    <source>
        <strain evidence="3">Zn</strain>
    </source>
</reference>
<name>A0A0C3CJP9_OIDMZ</name>
<reference evidence="2 3" key="1">
    <citation type="submission" date="2014-04" db="EMBL/GenBank/DDBJ databases">
        <authorList>
            <consortium name="DOE Joint Genome Institute"/>
            <person name="Kuo A."/>
            <person name="Martino E."/>
            <person name="Perotto S."/>
            <person name="Kohler A."/>
            <person name="Nagy L.G."/>
            <person name="Floudas D."/>
            <person name="Copeland A."/>
            <person name="Barry K.W."/>
            <person name="Cichocki N."/>
            <person name="Veneault-Fourrey C."/>
            <person name="LaButti K."/>
            <person name="Lindquist E.A."/>
            <person name="Lipzen A."/>
            <person name="Lundell T."/>
            <person name="Morin E."/>
            <person name="Murat C."/>
            <person name="Sun H."/>
            <person name="Tunlid A."/>
            <person name="Henrissat B."/>
            <person name="Grigoriev I.V."/>
            <person name="Hibbett D.S."/>
            <person name="Martin F."/>
            <person name="Nordberg H.P."/>
            <person name="Cantor M.N."/>
            <person name="Hua S.X."/>
        </authorList>
    </citation>
    <scope>NUCLEOTIDE SEQUENCE [LARGE SCALE GENOMIC DNA]</scope>
    <source>
        <strain evidence="2 3">Zn</strain>
    </source>
</reference>
<evidence type="ECO:0000313" key="2">
    <source>
        <dbReference type="EMBL" id="KIM99143.1"/>
    </source>
</evidence>
<dbReference type="AlphaFoldDB" id="A0A0C3CJP9"/>
<protein>
    <submittedName>
        <fullName evidence="2">Uncharacterized protein</fullName>
    </submittedName>
</protein>
<dbReference type="EMBL" id="KN832879">
    <property type="protein sequence ID" value="KIM99143.1"/>
    <property type="molecule type" value="Genomic_DNA"/>
</dbReference>
<keyword evidence="3" id="KW-1185">Reference proteome</keyword>
<dbReference type="HOGENOM" id="CLU_1732019_0_0_1"/>
<gene>
    <name evidence="2" type="ORF">OIDMADRAFT_30781</name>
</gene>
<organism evidence="2 3">
    <name type="scientific">Oidiodendron maius (strain Zn)</name>
    <dbReference type="NCBI Taxonomy" id="913774"/>
    <lineage>
        <taxon>Eukaryota</taxon>
        <taxon>Fungi</taxon>
        <taxon>Dikarya</taxon>
        <taxon>Ascomycota</taxon>
        <taxon>Pezizomycotina</taxon>
        <taxon>Leotiomycetes</taxon>
        <taxon>Leotiomycetes incertae sedis</taxon>
        <taxon>Myxotrichaceae</taxon>
        <taxon>Oidiodendron</taxon>
    </lineage>
</organism>
<evidence type="ECO:0000256" key="1">
    <source>
        <dbReference type="SAM" id="MobiDB-lite"/>
    </source>
</evidence>
<dbReference type="OrthoDB" id="10496602at2759"/>
<accession>A0A0C3CJP9</accession>
<evidence type="ECO:0000313" key="3">
    <source>
        <dbReference type="Proteomes" id="UP000054321"/>
    </source>
</evidence>
<feature type="region of interest" description="Disordered" evidence="1">
    <location>
        <begin position="1"/>
        <end position="21"/>
    </location>
</feature>